<proteinExistence type="predicted"/>
<evidence type="ECO:0000259" key="1">
    <source>
        <dbReference type="PROSITE" id="PS51819"/>
    </source>
</evidence>
<dbReference type="Pfam" id="PF12681">
    <property type="entry name" value="Glyoxalase_2"/>
    <property type="match status" value="1"/>
</dbReference>
<dbReference type="SUPFAM" id="SSF54593">
    <property type="entry name" value="Glyoxalase/Bleomycin resistance protein/Dihydroxybiphenyl dioxygenase"/>
    <property type="match status" value="1"/>
</dbReference>
<gene>
    <name evidence="2" type="ORF">L4923_16980</name>
</gene>
<dbReference type="Gene3D" id="3.10.180.10">
    <property type="entry name" value="2,3-Dihydroxybiphenyl 1,2-Dioxygenase, domain 1"/>
    <property type="match status" value="1"/>
</dbReference>
<dbReference type="InterPro" id="IPR025870">
    <property type="entry name" value="Glyoxalase-like_dom"/>
</dbReference>
<sequence length="129" mass="14638">MRFVNPIIFVRNVGVATAFYRDLLGLTVKSDHGTIVIFEQRFAIHEATALIETVWGAAAPPRSEPLGQRNLLLYFEDEDIDACFARLSGKVELIHPITEQAWGQRVFRFYDPDRHAVEIGEPLAEDKDP</sequence>
<reference evidence="2 3" key="1">
    <citation type="submission" date="2022-02" db="EMBL/GenBank/DDBJ databases">
        <title>Draft genome sequence of Mezorhizobium retamae strain IRAMC:0171 isolated from Retama raetam nodules.</title>
        <authorList>
            <person name="Bengaied R."/>
            <person name="Sbissi I."/>
            <person name="Huber K."/>
            <person name="Ghodbane F."/>
            <person name="Nouioui I."/>
            <person name="Tarhouni M."/>
            <person name="Gtari M."/>
        </authorList>
    </citation>
    <scope>NUCLEOTIDE SEQUENCE [LARGE SCALE GENOMIC DNA]</scope>
    <source>
        <strain evidence="2 3">IRAMC:0171</strain>
    </source>
</reference>
<dbReference type="InterPro" id="IPR029068">
    <property type="entry name" value="Glyas_Bleomycin-R_OHBP_Dase"/>
</dbReference>
<dbReference type="RefSeq" id="WP_239367322.1">
    <property type="nucleotide sequence ID" value="NZ_JAKREW010000017.1"/>
</dbReference>
<feature type="domain" description="VOC" evidence="1">
    <location>
        <begin position="2"/>
        <end position="122"/>
    </location>
</feature>
<protein>
    <submittedName>
        <fullName evidence="2">VOC family protein</fullName>
    </submittedName>
</protein>
<dbReference type="Proteomes" id="UP001201701">
    <property type="component" value="Unassembled WGS sequence"/>
</dbReference>
<evidence type="ECO:0000313" key="3">
    <source>
        <dbReference type="Proteomes" id="UP001201701"/>
    </source>
</evidence>
<evidence type="ECO:0000313" key="2">
    <source>
        <dbReference type="EMBL" id="MCG7506722.1"/>
    </source>
</evidence>
<comment type="caution">
    <text evidence="2">The sequence shown here is derived from an EMBL/GenBank/DDBJ whole genome shotgun (WGS) entry which is preliminary data.</text>
</comment>
<name>A0ABS9QGZ0_9HYPH</name>
<dbReference type="PROSITE" id="PS51819">
    <property type="entry name" value="VOC"/>
    <property type="match status" value="1"/>
</dbReference>
<dbReference type="EMBL" id="JAKREW010000017">
    <property type="protein sequence ID" value="MCG7506722.1"/>
    <property type="molecule type" value="Genomic_DNA"/>
</dbReference>
<organism evidence="2 3">
    <name type="scientific">Mesorhizobium retamae</name>
    <dbReference type="NCBI Taxonomy" id="2912854"/>
    <lineage>
        <taxon>Bacteria</taxon>
        <taxon>Pseudomonadati</taxon>
        <taxon>Pseudomonadota</taxon>
        <taxon>Alphaproteobacteria</taxon>
        <taxon>Hyphomicrobiales</taxon>
        <taxon>Phyllobacteriaceae</taxon>
        <taxon>Mesorhizobium</taxon>
    </lineage>
</organism>
<dbReference type="InterPro" id="IPR037523">
    <property type="entry name" value="VOC_core"/>
</dbReference>
<keyword evidence="3" id="KW-1185">Reference proteome</keyword>
<accession>A0ABS9QGZ0</accession>